<evidence type="ECO:0000256" key="3">
    <source>
        <dbReference type="ARBA" id="ARBA00022679"/>
    </source>
</evidence>
<comment type="similarity">
    <text evidence="9">Belongs to the MntA antitoxin family.</text>
</comment>
<dbReference type="PANTHER" id="PTHR33571:SF12">
    <property type="entry name" value="BSL3053 PROTEIN"/>
    <property type="match status" value="1"/>
</dbReference>
<accession>A0A4Q9B8T0</accession>
<dbReference type="InterPro" id="IPR002934">
    <property type="entry name" value="Polymerase_NTP_transf_dom"/>
</dbReference>
<evidence type="ECO:0000256" key="9">
    <source>
        <dbReference type="ARBA" id="ARBA00038276"/>
    </source>
</evidence>
<dbReference type="InterPro" id="IPR052038">
    <property type="entry name" value="Type-VII_TA_antitoxin"/>
</dbReference>
<evidence type="ECO:0000256" key="7">
    <source>
        <dbReference type="ARBA" id="ARBA00022840"/>
    </source>
</evidence>
<keyword evidence="2" id="KW-1277">Toxin-antitoxin system</keyword>
<name>A0A4Q9B8T0_9DEIN</name>
<dbReference type="EMBL" id="SIJL01000001">
    <property type="protein sequence ID" value="TBH21698.1"/>
    <property type="molecule type" value="Genomic_DNA"/>
</dbReference>
<evidence type="ECO:0000256" key="2">
    <source>
        <dbReference type="ARBA" id="ARBA00022649"/>
    </source>
</evidence>
<evidence type="ECO:0000313" key="11">
    <source>
        <dbReference type="EMBL" id="TBH21698.1"/>
    </source>
</evidence>
<dbReference type="SUPFAM" id="SSF81301">
    <property type="entry name" value="Nucleotidyltransferase"/>
    <property type="match status" value="1"/>
</dbReference>
<dbReference type="OrthoDB" id="9793933at2"/>
<dbReference type="Proteomes" id="UP000292858">
    <property type="component" value="Unassembled WGS sequence"/>
</dbReference>
<dbReference type="Gene3D" id="3.30.460.10">
    <property type="entry name" value="Beta Polymerase, domain 2"/>
    <property type="match status" value="1"/>
</dbReference>
<reference evidence="11 12" key="1">
    <citation type="submission" date="2019-02" db="EMBL/GenBank/DDBJ databases">
        <title>Thermus sp. a novel from hot spring.</title>
        <authorList>
            <person name="Zhao Z."/>
        </authorList>
    </citation>
    <scope>NUCLEOTIDE SEQUENCE [LARGE SCALE GENOMIC DNA]</scope>
    <source>
        <strain evidence="11 12">CFH 72773T</strain>
    </source>
</reference>
<keyword evidence="5" id="KW-0479">Metal-binding</keyword>
<proteinExistence type="inferred from homology"/>
<dbReference type="AlphaFoldDB" id="A0A4Q9B8T0"/>
<evidence type="ECO:0000256" key="8">
    <source>
        <dbReference type="ARBA" id="ARBA00022842"/>
    </source>
</evidence>
<dbReference type="RefSeq" id="WP_130839477.1">
    <property type="nucleotide sequence ID" value="NZ_SIJL01000001.1"/>
</dbReference>
<dbReference type="GO" id="GO:0016779">
    <property type="term" value="F:nucleotidyltransferase activity"/>
    <property type="evidence" value="ECO:0007669"/>
    <property type="project" value="UniProtKB-KW"/>
</dbReference>
<dbReference type="Pfam" id="PF01909">
    <property type="entry name" value="NTP_transf_2"/>
    <property type="match status" value="1"/>
</dbReference>
<keyword evidence="4" id="KW-0548">Nucleotidyltransferase</keyword>
<gene>
    <name evidence="11" type="ORF">ETP66_00190</name>
</gene>
<keyword evidence="8" id="KW-0460">Magnesium</keyword>
<evidence type="ECO:0000256" key="5">
    <source>
        <dbReference type="ARBA" id="ARBA00022723"/>
    </source>
</evidence>
<dbReference type="GO" id="GO:0005524">
    <property type="term" value="F:ATP binding"/>
    <property type="evidence" value="ECO:0007669"/>
    <property type="project" value="UniProtKB-KW"/>
</dbReference>
<comment type="caution">
    <text evidence="11">The sequence shown here is derived from an EMBL/GenBank/DDBJ whole genome shotgun (WGS) entry which is preliminary data.</text>
</comment>
<dbReference type="GO" id="GO:0046872">
    <property type="term" value="F:metal ion binding"/>
    <property type="evidence" value="ECO:0007669"/>
    <property type="project" value="UniProtKB-KW"/>
</dbReference>
<dbReference type="PANTHER" id="PTHR33571">
    <property type="entry name" value="SSL8005 PROTEIN"/>
    <property type="match status" value="1"/>
</dbReference>
<sequence length="104" mass="11479">MTREEALAKLTSPEVRSLMERHQVRRLHLVGSHARGEAGEGSDLDLLVEFFPMSPEQHAAAYLGLLLDLEAILGCPVDLLEAGAVVNPFLQESLLRDRQEVYAA</sequence>
<organism evidence="11 12">
    <name type="scientific">Thermus thermamylovorans</name>
    <dbReference type="NCBI Taxonomy" id="2509362"/>
    <lineage>
        <taxon>Bacteria</taxon>
        <taxon>Thermotogati</taxon>
        <taxon>Deinococcota</taxon>
        <taxon>Deinococci</taxon>
        <taxon>Thermales</taxon>
        <taxon>Thermaceae</taxon>
        <taxon>Thermus</taxon>
    </lineage>
</organism>
<keyword evidence="6" id="KW-0547">Nucleotide-binding</keyword>
<evidence type="ECO:0000313" key="12">
    <source>
        <dbReference type="Proteomes" id="UP000292858"/>
    </source>
</evidence>
<evidence type="ECO:0000259" key="10">
    <source>
        <dbReference type="Pfam" id="PF01909"/>
    </source>
</evidence>
<protein>
    <recommendedName>
        <fullName evidence="10">Polymerase nucleotidyl transferase domain-containing protein</fullName>
    </recommendedName>
</protein>
<keyword evidence="7" id="KW-0067">ATP-binding</keyword>
<evidence type="ECO:0000256" key="6">
    <source>
        <dbReference type="ARBA" id="ARBA00022741"/>
    </source>
</evidence>
<keyword evidence="3" id="KW-0808">Transferase</keyword>
<dbReference type="InterPro" id="IPR043519">
    <property type="entry name" value="NT_sf"/>
</dbReference>
<feature type="domain" description="Polymerase nucleotidyl transferase" evidence="10">
    <location>
        <begin position="18"/>
        <end position="99"/>
    </location>
</feature>
<evidence type="ECO:0000256" key="4">
    <source>
        <dbReference type="ARBA" id="ARBA00022695"/>
    </source>
</evidence>
<comment type="cofactor">
    <cofactor evidence="1">
        <name>Mg(2+)</name>
        <dbReference type="ChEBI" id="CHEBI:18420"/>
    </cofactor>
</comment>
<evidence type="ECO:0000256" key="1">
    <source>
        <dbReference type="ARBA" id="ARBA00001946"/>
    </source>
</evidence>
<dbReference type="CDD" id="cd05403">
    <property type="entry name" value="NT_KNTase_like"/>
    <property type="match status" value="1"/>
</dbReference>
<keyword evidence="12" id="KW-1185">Reference proteome</keyword>